<evidence type="ECO:0000313" key="3">
    <source>
        <dbReference type="Proteomes" id="UP000663845"/>
    </source>
</evidence>
<gene>
    <name evidence="1" type="ORF">JYZ213_LOCUS27592</name>
    <name evidence="2" type="ORF">OXD698_LOCUS31822</name>
</gene>
<dbReference type="EMBL" id="CAJOAZ010004008">
    <property type="protein sequence ID" value="CAF4039344.1"/>
    <property type="molecule type" value="Genomic_DNA"/>
</dbReference>
<dbReference type="EMBL" id="CAJNOG010000386">
    <property type="protein sequence ID" value="CAF1213494.1"/>
    <property type="molecule type" value="Genomic_DNA"/>
</dbReference>
<accession>A0A814XA92</accession>
<protein>
    <submittedName>
        <fullName evidence="1">Uncharacterized protein</fullName>
    </submittedName>
</protein>
<organism evidence="1 3">
    <name type="scientific">Adineta steineri</name>
    <dbReference type="NCBI Taxonomy" id="433720"/>
    <lineage>
        <taxon>Eukaryota</taxon>
        <taxon>Metazoa</taxon>
        <taxon>Spiralia</taxon>
        <taxon>Gnathifera</taxon>
        <taxon>Rotifera</taxon>
        <taxon>Eurotatoria</taxon>
        <taxon>Bdelloidea</taxon>
        <taxon>Adinetida</taxon>
        <taxon>Adinetidae</taxon>
        <taxon>Adineta</taxon>
    </lineage>
</organism>
<evidence type="ECO:0000313" key="2">
    <source>
        <dbReference type="EMBL" id="CAF4039344.1"/>
    </source>
</evidence>
<comment type="caution">
    <text evidence="1">The sequence shown here is derived from an EMBL/GenBank/DDBJ whole genome shotgun (WGS) entry which is preliminary data.</text>
</comment>
<sequence length="81" mass="8999">MEVNSTQQATNRTMRLVNEHLEGVGGTGYNNNTLNIFSPTTGYNNDSLNIFSQSTGYNNNTLNNFTEDACDDKTCLGWNIK</sequence>
<proteinExistence type="predicted"/>
<name>A0A814XA92_9BILA</name>
<dbReference type="Proteomes" id="UP000663844">
    <property type="component" value="Unassembled WGS sequence"/>
</dbReference>
<dbReference type="Proteomes" id="UP000663845">
    <property type="component" value="Unassembled WGS sequence"/>
</dbReference>
<evidence type="ECO:0000313" key="1">
    <source>
        <dbReference type="EMBL" id="CAF1213494.1"/>
    </source>
</evidence>
<reference evidence="1" key="1">
    <citation type="submission" date="2021-02" db="EMBL/GenBank/DDBJ databases">
        <authorList>
            <person name="Nowell W R."/>
        </authorList>
    </citation>
    <scope>NUCLEOTIDE SEQUENCE</scope>
</reference>
<dbReference type="AlphaFoldDB" id="A0A814XA92"/>